<dbReference type="Proteomes" id="UP000184368">
    <property type="component" value="Unassembled WGS sequence"/>
</dbReference>
<keyword evidence="2" id="KW-0732">Signal</keyword>
<reference evidence="4 5" key="1">
    <citation type="submission" date="2016-11" db="EMBL/GenBank/DDBJ databases">
        <authorList>
            <person name="Jaros S."/>
            <person name="Januszkiewicz K."/>
            <person name="Wedrychowicz H."/>
        </authorList>
    </citation>
    <scope>NUCLEOTIDE SEQUENCE [LARGE SCALE GENOMIC DNA]</scope>
    <source>
        <strain evidence="4 5">DSM 26897</strain>
    </source>
</reference>
<dbReference type="EMBL" id="FQUO01000012">
    <property type="protein sequence ID" value="SHF79100.1"/>
    <property type="molecule type" value="Genomic_DNA"/>
</dbReference>
<keyword evidence="5" id="KW-1185">Reference proteome</keyword>
<gene>
    <name evidence="4" type="ORF">SAMN05444008_11262</name>
</gene>
<evidence type="ECO:0000313" key="4">
    <source>
        <dbReference type="EMBL" id="SHF79100.1"/>
    </source>
</evidence>
<protein>
    <submittedName>
        <fullName evidence="4">YMGG-like Gly-zipper</fullName>
    </submittedName>
</protein>
<proteinExistence type="predicted"/>
<feature type="signal peptide" evidence="2">
    <location>
        <begin position="1"/>
        <end position="24"/>
    </location>
</feature>
<dbReference type="PROSITE" id="PS51257">
    <property type="entry name" value="PROKAR_LIPOPROTEIN"/>
    <property type="match status" value="1"/>
</dbReference>
<dbReference type="RefSeq" id="WP_073044925.1">
    <property type="nucleotide sequence ID" value="NZ_FQUO01000012.1"/>
</dbReference>
<feature type="domain" description="YMGG-like Gly-zipper" evidence="3">
    <location>
        <begin position="123"/>
        <end position="166"/>
    </location>
</feature>
<evidence type="ECO:0000256" key="2">
    <source>
        <dbReference type="SAM" id="SignalP"/>
    </source>
</evidence>
<name>A0A1M5EIY6_9BACT</name>
<dbReference type="InterPro" id="IPR027367">
    <property type="entry name" value="Gly-zipper_YMGG"/>
</dbReference>
<evidence type="ECO:0000313" key="5">
    <source>
        <dbReference type="Proteomes" id="UP000184368"/>
    </source>
</evidence>
<evidence type="ECO:0000259" key="3">
    <source>
        <dbReference type="Pfam" id="PF13441"/>
    </source>
</evidence>
<feature type="region of interest" description="Disordered" evidence="1">
    <location>
        <begin position="80"/>
        <end position="115"/>
    </location>
</feature>
<sequence length="176" mass="17625">MKKILSVVTIAAFMASCTSSPNNSAVTAVPQTAPVVDTTGLAQFQAFKRQQELMRINEQNIPEEVAPAAVAAAPAAAAVAKAPARRSTSSGASRTRSTSPAYEEGSMSSTSGNTAKAKKGWSKAAKGTAIGAGSGAVLGAVINKKNRAVGGVIGGVAGGAIGYGIGRSQDKKDGRY</sequence>
<feature type="compositionally biased region" description="Low complexity" evidence="1">
    <location>
        <begin position="80"/>
        <end position="101"/>
    </location>
</feature>
<dbReference type="AlphaFoldDB" id="A0A1M5EIY6"/>
<dbReference type="Pfam" id="PF13441">
    <property type="entry name" value="Gly-zipper_YMGG"/>
    <property type="match status" value="1"/>
</dbReference>
<organism evidence="4 5">
    <name type="scientific">Cnuella takakiae</name>
    <dbReference type="NCBI Taxonomy" id="1302690"/>
    <lineage>
        <taxon>Bacteria</taxon>
        <taxon>Pseudomonadati</taxon>
        <taxon>Bacteroidota</taxon>
        <taxon>Chitinophagia</taxon>
        <taxon>Chitinophagales</taxon>
        <taxon>Chitinophagaceae</taxon>
        <taxon>Cnuella</taxon>
    </lineage>
</organism>
<evidence type="ECO:0000256" key="1">
    <source>
        <dbReference type="SAM" id="MobiDB-lite"/>
    </source>
</evidence>
<feature type="chain" id="PRO_5012047661" evidence="2">
    <location>
        <begin position="25"/>
        <end position="176"/>
    </location>
</feature>
<accession>A0A1M5EIY6</accession>